<evidence type="ECO:0000313" key="5">
    <source>
        <dbReference type="EMBL" id="RZC37937.1"/>
    </source>
</evidence>
<dbReference type="InterPro" id="IPR035969">
    <property type="entry name" value="Rab-GAP_TBC_sf"/>
</dbReference>
<evidence type="ECO:0000259" key="4">
    <source>
        <dbReference type="PROSITE" id="PS50086"/>
    </source>
</evidence>
<keyword evidence="1" id="KW-0343">GTPase activation</keyword>
<dbReference type="Proteomes" id="UP000292052">
    <property type="component" value="Unassembled WGS sequence"/>
</dbReference>
<dbReference type="EMBL" id="QDEB01047759">
    <property type="protein sequence ID" value="RZC37937.1"/>
    <property type="molecule type" value="Genomic_DNA"/>
</dbReference>
<dbReference type="PANTHER" id="PTHR47219">
    <property type="entry name" value="RAB GTPASE-ACTIVATING PROTEIN 1-LIKE"/>
    <property type="match status" value="1"/>
</dbReference>
<feature type="domain" description="Rab-GAP TBC" evidence="4">
    <location>
        <begin position="211"/>
        <end position="316"/>
    </location>
</feature>
<dbReference type="FunFam" id="1.10.10.2750:FF:000002">
    <property type="entry name" value="TBC1 domain family member 4"/>
    <property type="match status" value="1"/>
</dbReference>
<feature type="region of interest" description="Disordered" evidence="3">
    <location>
        <begin position="1"/>
        <end position="130"/>
    </location>
</feature>
<proteinExistence type="predicted"/>
<gene>
    <name evidence="5" type="ORF">BDFB_013587</name>
</gene>
<dbReference type="AlphaFoldDB" id="A0A482W014"/>
<dbReference type="Gene3D" id="1.10.8.270">
    <property type="entry name" value="putative rabgap domain of human tbc1 domain family member 14 like domains"/>
    <property type="match status" value="1"/>
</dbReference>
<dbReference type="STRING" id="1661398.A0A482W014"/>
<organism evidence="5 6">
    <name type="scientific">Asbolus verrucosus</name>
    <name type="common">Desert ironclad beetle</name>
    <dbReference type="NCBI Taxonomy" id="1661398"/>
    <lineage>
        <taxon>Eukaryota</taxon>
        <taxon>Metazoa</taxon>
        <taxon>Ecdysozoa</taxon>
        <taxon>Arthropoda</taxon>
        <taxon>Hexapoda</taxon>
        <taxon>Insecta</taxon>
        <taxon>Pterygota</taxon>
        <taxon>Neoptera</taxon>
        <taxon>Endopterygota</taxon>
        <taxon>Coleoptera</taxon>
        <taxon>Polyphaga</taxon>
        <taxon>Cucujiformia</taxon>
        <taxon>Tenebrionidae</taxon>
        <taxon>Pimeliinae</taxon>
        <taxon>Asbolus</taxon>
    </lineage>
</organism>
<dbReference type="OrthoDB" id="295078at2759"/>
<reference evidence="5 6" key="1">
    <citation type="submission" date="2017-03" db="EMBL/GenBank/DDBJ databases">
        <title>Genome of the blue death feigning beetle - Asbolus verrucosus.</title>
        <authorList>
            <person name="Rider S.D."/>
        </authorList>
    </citation>
    <scope>NUCLEOTIDE SEQUENCE [LARGE SCALE GENOMIC DNA]</scope>
    <source>
        <strain evidence="5">Butters</strain>
        <tissue evidence="5">Head and leg muscle</tissue>
    </source>
</reference>
<sequence length="316" mass="35602">MACNSTSLFQEPSPHSPTISTCNEVSDKESEGSRSRSSTIGSQSDLKDAHLTVQETKNSASPERGVPTPDKGPKSPMMDIFLKVGSSPKSAASEDGSPKLDSGSWRQAIFKRVVTPNKPERSGESKKRTREELRELWRKSICQAILLVRMEKENARLKAEQEESAVKRIKLEYDEMKPTQREVMEVWEMLTNKEARMKCDNQMLLHAIRQGVPRGKRGEVWQFLAEQYCMKVAPIDTARFPNYNIPYDKLLKQLTSHQHAILIDLGRTFPNHSYFSSPLGPGQLALFNLLKAYSLLDSEMGYCQGLSFVAGVLLLH</sequence>
<dbReference type="InterPro" id="IPR000195">
    <property type="entry name" value="Rab-GAP-TBC_dom"/>
</dbReference>
<feature type="compositionally biased region" description="Basic and acidic residues" evidence="3">
    <location>
        <begin position="25"/>
        <end position="34"/>
    </location>
</feature>
<dbReference type="PROSITE" id="PS50086">
    <property type="entry name" value="TBC_RABGAP"/>
    <property type="match status" value="1"/>
</dbReference>
<evidence type="ECO:0000256" key="2">
    <source>
        <dbReference type="ARBA" id="ARBA00022553"/>
    </source>
</evidence>
<keyword evidence="2" id="KW-0597">Phosphoprotein</keyword>
<evidence type="ECO:0000256" key="1">
    <source>
        <dbReference type="ARBA" id="ARBA00022468"/>
    </source>
</evidence>
<dbReference type="GO" id="GO:0005096">
    <property type="term" value="F:GTPase activator activity"/>
    <property type="evidence" value="ECO:0007669"/>
    <property type="project" value="UniProtKB-KW"/>
</dbReference>
<protein>
    <submittedName>
        <fullName evidence="5">RabGAP-TBC and/or DUF3350 domain containing protein</fullName>
    </submittedName>
</protein>
<dbReference type="InterPro" id="IPR021785">
    <property type="entry name" value="DUF3350"/>
</dbReference>
<dbReference type="InterPro" id="IPR050302">
    <property type="entry name" value="Rab_GAP_TBC_domain"/>
</dbReference>
<name>A0A482W014_ASBVE</name>
<dbReference type="Pfam" id="PF11830">
    <property type="entry name" value="DUF3350"/>
    <property type="match status" value="1"/>
</dbReference>
<dbReference type="PANTHER" id="PTHR47219:SF16">
    <property type="entry name" value="GTPASE ACTIVATING PROTEIN"/>
    <property type="match status" value="1"/>
</dbReference>
<evidence type="ECO:0000256" key="3">
    <source>
        <dbReference type="SAM" id="MobiDB-lite"/>
    </source>
</evidence>
<dbReference type="Pfam" id="PF00566">
    <property type="entry name" value="RabGAP-TBC"/>
    <property type="match status" value="1"/>
</dbReference>
<dbReference type="SUPFAM" id="SSF47923">
    <property type="entry name" value="Ypt/Rab-GAP domain of gyp1p"/>
    <property type="match status" value="1"/>
</dbReference>
<dbReference type="FunFam" id="1.10.8.270:FF:000001">
    <property type="entry name" value="TBC1 domain family member 1"/>
    <property type="match status" value="1"/>
</dbReference>
<feature type="non-terminal residue" evidence="5">
    <location>
        <position position="316"/>
    </location>
</feature>
<evidence type="ECO:0000313" key="6">
    <source>
        <dbReference type="Proteomes" id="UP000292052"/>
    </source>
</evidence>
<feature type="compositionally biased region" description="Basic and acidic residues" evidence="3">
    <location>
        <begin position="118"/>
        <end position="130"/>
    </location>
</feature>
<accession>A0A482W014</accession>
<keyword evidence="6" id="KW-1185">Reference proteome</keyword>
<dbReference type="Gene3D" id="1.10.10.2750">
    <property type="match status" value="1"/>
</dbReference>
<feature type="compositionally biased region" description="Low complexity" evidence="3">
    <location>
        <begin position="35"/>
        <end position="44"/>
    </location>
</feature>
<comment type="caution">
    <text evidence="5">The sequence shown here is derived from an EMBL/GenBank/DDBJ whole genome shotgun (WGS) entry which is preliminary data.</text>
</comment>
<feature type="compositionally biased region" description="Polar residues" evidence="3">
    <location>
        <begin position="1"/>
        <end position="10"/>
    </location>
</feature>